<dbReference type="CDD" id="cd03221">
    <property type="entry name" value="ABCF_EF-3"/>
    <property type="match status" value="1"/>
</dbReference>
<comment type="catalytic activity">
    <reaction evidence="12">
        <text>ATP + H2O = ADP + phosphate + H(+)</text>
        <dbReference type="Rhea" id="RHEA:13065"/>
        <dbReference type="ChEBI" id="CHEBI:15377"/>
        <dbReference type="ChEBI" id="CHEBI:15378"/>
        <dbReference type="ChEBI" id="CHEBI:30616"/>
        <dbReference type="ChEBI" id="CHEBI:43474"/>
        <dbReference type="ChEBI" id="CHEBI:456216"/>
    </reaction>
</comment>
<evidence type="ECO:0000256" key="5">
    <source>
        <dbReference type="ARBA" id="ARBA00022737"/>
    </source>
</evidence>
<dbReference type="PROSITE" id="PS50077">
    <property type="entry name" value="HEAT_REPEAT"/>
    <property type="match status" value="1"/>
</dbReference>
<dbReference type="Pfam" id="PF00385">
    <property type="entry name" value="Chromo"/>
    <property type="match status" value="1"/>
</dbReference>
<dbReference type="InterPro" id="IPR000953">
    <property type="entry name" value="Chromo/chromo_shadow_dom"/>
</dbReference>
<dbReference type="AlphaFoldDB" id="A0A2R5GE39"/>
<dbReference type="Pfam" id="PF24984">
    <property type="entry name" value="HEAT_EF3_GNC1"/>
    <property type="match status" value="1"/>
</dbReference>
<evidence type="ECO:0000256" key="11">
    <source>
        <dbReference type="ARBA" id="ARBA00022917"/>
    </source>
</evidence>
<dbReference type="CDD" id="cd18626">
    <property type="entry name" value="CD_eEF3"/>
    <property type="match status" value="1"/>
</dbReference>
<dbReference type="SMART" id="SM00298">
    <property type="entry name" value="CHROMO"/>
    <property type="match status" value="1"/>
</dbReference>
<dbReference type="EMBL" id="BEYU01000038">
    <property type="protein sequence ID" value="GBG27998.1"/>
    <property type="molecule type" value="Genomic_DNA"/>
</dbReference>
<keyword evidence="9 16" id="KW-0067">ATP-binding</keyword>
<dbReference type="InterPro" id="IPR003593">
    <property type="entry name" value="AAA+_ATPase"/>
</dbReference>
<gene>
    <name evidence="16" type="ORF">FCC1311_042212</name>
</gene>
<keyword evidence="4" id="KW-0963">Cytoplasm</keyword>
<dbReference type="InterPro" id="IPR027417">
    <property type="entry name" value="P-loop_NTPase"/>
</dbReference>
<comment type="similarity">
    <text evidence="3">Belongs to the ABC transporter superfamily. ABCF family. EF3 subfamily.</text>
</comment>
<keyword evidence="10" id="KW-0694">RNA-binding</keyword>
<evidence type="ECO:0000256" key="2">
    <source>
        <dbReference type="ARBA" id="ARBA00004815"/>
    </source>
</evidence>
<dbReference type="GO" id="GO:0005524">
    <property type="term" value="F:ATP binding"/>
    <property type="evidence" value="ECO:0007669"/>
    <property type="project" value="UniProtKB-KW"/>
</dbReference>
<dbReference type="GO" id="GO:0003723">
    <property type="term" value="F:RNA binding"/>
    <property type="evidence" value="ECO:0007669"/>
    <property type="project" value="UniProtKB-KW"/>
</dbReference>
<keyword evidence="5" id="KW-0677">Repeat</keyword>
<evidence type="ECO:0000256" key="12">
    <source>
        <dbReference type="ARBA" id="ARBA00049360"/>
    </source>
</evidence>
<organism evidence="16 17">
    <name type="scientific">Hondaea fermentalgiana</name>
    <dbReference type="NCBI Taxonomy" id="2315210"/>
    <lineage>
        <taxon>Eukaryota</taxon>
        <taxon>Sar</taxon>
        <taxon>Stramenopiles</taxon>
        <taxon>Bigyra</taxon>
        <taxon>Labyrinthulomycetes</taxon>
        <taxon>Thraustochytrida</taxon>
        <taxon>Thraustochytriidae</taxon>
        <taxon>Hondaea</taxon>
    </lineage>
</organism>
<dbReference type="InterPro" id="IPR016197">
    <property type="entry name" value="Chromo-like_dom_sf"/>
</dbReference>
<dbReference type="InterPro" id="IPR017871">
    <property type="entry name" value="ABC_transporter-like_CS"/>
</dbReference>
<evidence type="ECO:0000256" key="6">
    <source>
        <dbReference type="ARBA" id="ARBA00022741"/>
    </source>
</evidence>
<reference evidence="16 17" key="1">
    <citation type="submission" date="2017-12" db="EMBL/GenBank/DDBJ databases">
        <title>Sequencing, de novo assembly and annotation of complete genome of a new Thraustochytrid species, strain FCC1311.</title>
        <authorList>
            <person name="Sedici K."/>
            <person name="Godart F."/>
            <person name="Aiese Cigliano R."/>
            <person name="Sanseverino W."/>
            <person name="Barakat M."/>
            <person name="Ortet P."/>
            <person name="Marechal E."/>
            <person name="Cagnac O."/>
            <person name="Amato A."/>
        </authorList>
    </citation>
    <scope>NUCLEOTIDE SEQUENCE [LARGE SCALE GENOMIC DNA]</scope>
</reference>
<dbReference type="PANTHER" id="PTHR19211">
    <property type="entry name" value="ATP-BINDING TRANSPORT PROTEIN-RELATED"/>
    <property type="match status" value="1"/>
</dbReference>
<evidence type="ECO:0000313" key="17">
    <source>
        <dbReference type="Proteomes" id="UP000241890"/>
    </source>
</evidence>
<evidence type="ECO:0000259" key="14">
    <source>
        <dbReference type="PROSITE" id="PS50013"/>
    </source>
</evidence>
<dbReference type="UniPathway" id="UPA00345"/>
<dbReference type="SMART" id="SM00382">
    <property type="entry name" value="AAA"/>
    <property type="match status" value="2"/>
</dbReference>
<dbReference type="PROSITE" id="PS00211">
    <property type="entry name" value="ABC_TRANSPORTER_1"/>
    <property type="match status" value="1"/>
</dbReference>
<dbReference type="InterPro" id="IPR047038">
    <property type="entry name" value="eEF3_chromodomain-like_sf"/>
</dbReference>
<dbReference type="SUPFAM" id="SSF52540">
    <property type="entry name" value="P-loop containing nucleoside triphosphate hydrolases"/>
    <property type="match status" value="2"/>
</dbReference>
<dbReference type="InterPro" id="IPR016024">
    <property type="entry name" value="ARM-type_fold"/>
</dbReference>
<sequence>MVSQELCQKLLKAESNEALKEVADQLAAEVKEAGVESLVGSEGLLKTLDAALGDQENAIAREGGVLLFGALSKKVKGAALPFLLPRLDAVIDQAGDKKSSDLRKAASKNAKAVVKAMTPAPVAMIFDHLLKEAQESPKWQVKVLCMELLAAFTEVGPDFIASRMVDLVPALSALMWDSKKQVKEQAAKSLEACCKSISNNDIQPFVPALVSAIARPEEVEECVHTLAATTFVQSVDASALSITVPLLERGFREKKTAVKRKCAVITENLAKLVDNAQHVATFMPVLEPALAKASEEVADPECRSRCAAAHQALQDIAKRGSGIKALEAAPIDKVEAACKKVVEKFEGSVSGDDAKEVSFKFLARCAQLLSTTDADADDYKETLVPVVKVLMPNGKNKKADCEPVALEIRQQMLSGEAAAKGGAEENFEEDEEDAALEQLCDCRFSLAYGSRILLNNARLYLKRGMRYGIVAAKSAGKTTLLTSIANGQVEGFPVDRLKTIFVQTDIPARKARMTIIEFAKDAVQEEMKLAEEEIAAALVESGFEGRLNDPITSFSGGQRMKLALTVAMLRKADILLMDEPTNHLDVLNVQWVVDYLMGEPCKNVTSLIVSHDTKFLDNVATHIIHFDTLKLNNYKGNLSKFVERFPEAKAYYDLTASKLAFKFPKPGPLDGVKSKGRPIMSMTDVSFTYPGCEKPQLEHINVRVSMASRIACVGANGAGKSTMIKLLTGEFKASHGTVFKHPNCKFAYVAQHAFHHIEQHLDKTANEYIQWRYQGGEDKEALRKETVKISDEEAAKMKEPMTVNVETEDGKTIKEKRVVDRILSRRKNGKTLEYEVKWVGKSQDMNTWFPRDKLEDLGFKKLLDEVDRRKAAAEGAFQRVLSQANVEKHLEDVGLDRELGTHNRIRSLSGGQKVKVVLAAAMWDQPHLIILDEPTNYLDREALGALATAINNFEGGVLLITHNQEFADVTTRETWVVANHRCDIKGDADWAAYAAEALELAAEEEQVDASGNKIEKKRTPSDVNAKDKKKMIKALKKKIKEEDDMTEFEEECAMEWGLFSA</sequence>
<dbReference type="InterPro" id="IPR023780">
    <property type="entry name" value="Chromo_domain"/>
</dbReference>
<keyword evidence="8" id="KW-0378">Hydrolase</keyword>
<accession>A0A2R5GE39</accession>
<name>A0A2R5GE39_9STRA</name>
<evidence type="ECO:0000256" key="7">
    <source>
        <dbReference type="ARBA" id="ARBA00022768"/>
    </source>
</evidence>
<protein>
    <submittedName>
        <fullName evidence="16">ABC transporter ATP-binding protein, putative</fullName>
    </submittedName>
</protein>
<comment type="caution">
    <text evidence="16">The sequence shown here is derived from an EMBL/GenBank/DDBJ whole genome shotgun (WGS) entry which is preliminary data.</text>
</comment>
<feature type="domain" description="ABC transporter" evidence="15">
    <location>
        <begin position="680"/>
        <end position="1004"/>
    </location>
</feature>
<evidence type="ECO:0000256" key="10">
    <source>
        <dbReference type="ARBA" id="ARBA00022884"/>
    </source>
</evidence>
<evidence type="ECO:0000256" key="1">
    <source>
        <dbReference type="ARBA" id="ARBA00004496"/>
    </source>
</evidence>
<evidence type="ECO:0000256" key="4">
    <source>
        <dbReference type="ARBA" id="ARBA00022490"/>
    </source>
</evidence>
<dbReference type="Proteomes" id="UP000241890">
    <property type="component" value="Unassembled WGS sequence"/>
</dbReference>
<comment type="pathway">
    <text evidence="2">Protein biosynthesis; polypeptide chain elongation.</text>
</comment>
<keyword evidence="11" id="KW-0648">Protein biosynthesis</keyword>
<dbReference type="Pfam" id="PF00005">
    <property type="entry name" value="ABC_tran"/>
    <property type="match status" value="2"/>
</dbReference>
<dbReference type="GO" id="GO:0016887">
    <property type="term" value="F:ATP hydrolysis activity"/>
    <property type="evidence" value="ECO:0007669"/>
    <property type="project" value="InterPro"/>
</dbReference>
<dbReference type="SUPFAM" id="SSF54160">
    <property type="entry name" value="Chromo domain-like"/>
    <property type="match status" value="1"/>
</dbReference>
<keyword evidence="7" id="KW-0251">Elongation factor</keyword>
<dbReference type="InterPro" id="IPR050611">
    <property type="entry name" value="ABCF"/>
</dbReference>
<evidence type="ECO:0000256" key="8">
    <source>
        <dbReference type="ARBA" id="ARBA00022801"/>
    </source>
</evidence>
<dbReference type="InterPro" id="IPR021133">
    <property type="entry name" value="HEAT_type_2"/>
</dbReference>
<dbReference type="PROSITE" id="PS50013">
    <property type="entry name" value="CHROMO_2"/>
    <property type="match status" value="1"/>
</dbReference>
<keyword evidence="6" id="KW-0547">Nucleotide-binding</keyword>
<dbReference type="InterPro" id="IPR011989">
    <property type="entry name" value="ARM-like"/>
</dbReference>
<evidence type="ECO:0000256" key="9">
    <source>
        <dbReference type="ARBA" id="ARBA00022840"/>
    </source>
</evidence>
<evidence type="ECO:0000256" key="13">
    <source>
        <dbReference type="PROSITE-ProRule" id="PRU00103"/>
    </source>
</evidence>
<dbReference type="Gene3D" id="3.40.50.300">
    <property type="entry name" value="P-loop containing nucleotide triphosphate hydrolases"/>
    <property type="match status" value="2"/>
</dbReference>
<dbReference type="Gene3D" id="2.40.50.990">
    <property type="match status" value="1"/>
</dbReference>
<dbReference type="PANTHER" id="PTHR19211:SF5">
    <property type="entry name" value="ELONGATION FACTOR 3A-RELATED"/>
    <property type="match status" value="1"/>
</dbReference>
<evidence type="ECO:0000259" key="15">
    <source>
        <dbReference type="PROSITE" id="PS50893"/>
    </source>
</evidence>
<proteinExistence type="inferred from homology"/>
<dbReference type="InterPro" id="IPR015688">
    <property type="entry name" value="eEF3_ABC2_chromodomain-like"/>
</dbReference>
<dbReference type="SUPFAM" id="SSF48371">
    <property type="entry name" value="ARM repeat"/>
    <property type="match status" value="1"/>
</dbReference>
<dbReference type="GO" id="GO:0003746">
    <property type="term" value="F:translation elongation factor activity"/>
    <property type="evidence" value="ECO:0007669"/>
    <property type="project" value="UniProtKB-KW"/>
</dbReference>
<feature type="repeat" description="HEAT" evidence="13">
    <location>
        <begin position="167"/>
        <end position="205"/>
    </location>
</feature>
<evidence type="ECO:0000313" key="16">
    <source>
        <dbReference type="EMBL" id="GBG27998.1"/>
    </source>
</evidence>
<comment type="subcellular location">
    <subcellularLocation>
        <location evidence="1">Cytoplasm</location>
    </subcellularLocation>
</comment>
<feature type="domain" description="Chromo" evidence="14">
    <location>
        <begin position="817"/>
        <end position="878"/>
    </location>
</feature>
<dbReference type="GO" id="GO:0005737">
    <property type="term" value="C:cytoplasm"/>
    <property type="evidence" value="ECO:0007669"/>
    <property type="project" value="UniProtKB-SubCell"/>
</dbReference>
<dbReference type="InterPro" id="IPR003439">
    <property type="entry name" value="ABC_transporter-like_ATP-bd"/>
</dbReference>
<feature type="domain" description="ABC transporter" evidence="15">
    <location>
        <begin position="437"/>
        <end position="654"/>
    </location>
</feature>
<dbReference type="OrthoDB" id="2110130at2759"/>
<dbReference type="Pfam" id="PF24987">
    <property type="entry name" value="HEAT_EF3_N"/>
    <property type="match status" value="1"/>
</dbReference>
<keyword evidence="17" id="KW-1185">Reference proteome</keyword>
<evidence type="ECO:0000256" key="3">
    <source>
        <dbReference type="ARBA" id="ARBA00011054"/>
    </source>
</evidence>
<dbReference type="PROSITE" id="PS50893">
    <property type="entry name" value="ABC_TRANSPORTER_2"/>
    <property type="match status" value="2"/>
</dbReference>
<dbReference type="Gene3D" id="1.25.10.10">
    <property type="entry name" value="Leucine-rich Repeat Variant"/>
    <property type="match status" value="1"/>
</dbReference>
<dbReference type="InParanoid" id="A0A2R5GE39"/>